<comment type="caution">
    <text evidence="2">The sequence shown here is derived from an EMBL/GenBank/DDBJ whole genome shotgun (WGS) entry which is preliminary data.</text>
</comment>
<dbReference type="InterPro" id="IPR050152">
    <property type="entry name" value="ChlB/BchB/BchZ"/>
</dbReference>
<dbReference type="PANTHER" id="PTHR33712:SF7">
    <property type="entry name" value="LIGHT-INDEPENDENT PROTOCHLOROPHYLLIDE REDUCTASE SUBUNIT B"/>
    <property type="match status" value="1"/>
</dbReference>
<dbReference type="AlphaFoldDB" id="A0A1S8TPQ6"/>
<gene>
    <name evidence="2" type="primary">nifK_2</name>
    <name evidence="2" type="ORF">CLPUN_15770</name>
</gene>
<dbReference type="EC" id="1.18.6.1" evidence="2"/>
<accession>A0A1S8TPQ6</accession>
<protein>
    <submittedName>
        <fullName evidence="2">Nitrogenase molybdenum-iron protein beta chain</fullName>
        <ecNumber evidence="2">1.18.6.1</ecNumber>
    </submittedName>
</protein>
<keyword evidence="3" id="KW-1185">Reference proteome</keyword>
<dbReference type="RefSeq" id="WP_077846757.1">
    <property type="nucleotide sequence ID" value="NZ_LZZM01000099.1"/>
</dbReference>
<name>A0A1S8TPQ6_9CLOT</name>
<sequence length="458" mass="50840">MNSDKDIHSEIKKNITQTNSINQVRYGCAIGALYSASSIPGVMPIVNCGPGCADKQYMGLAFYNGFQGGGYSGGAVSPSSNAGENEVVFGGENRLRELIKSSLKIMEADLFVVLTGCIGEIVGDDVGAVVGEFQKKGAPIVYADTGGFKGNNFIGHELVTKAIIDQYVGEYDGEKEERLVNVWSLLPYQNTFWRGDLTEIKRVLEGAGLKVNILFGPESKGVSEWKDIPKAQFNLVLSPWLGLDTAKHLERKYGQPFLHIPTIPIGAKETSQFLHKVVDFAGIDKEKSEEFIRNEEKDYYYYLEHFADFYAEYWWGLPAKYAVVGDSAYNIALNKFLVNQLGLIPAKQIITENPPEQYRKDIASEYRNLAEDVSTEVDFVEDGYIINQLLKQTDFGHKPPIIFGTTWERDTAKELKGAIIEVGFPTSYEVVLSRSYVGYRGALNLLEKIYTTAISASA</sequence>
<feature type="domain" description="Nitrogenase/oxidoreductase component 1" evidence="1">
    <location>
        <begin position="29"/>
        <end position="452"/>
    </location>
</feature>
<dbReference type="Pfam" id="PF00148">
    <property type="entry name" value="Oxidored_nitro"/>
    <property type="match status" value="1"/>
</dbReference>
<dbReference type="GO" id="GO:0016163">
    <property type="term" value="F:nitrogenase activity"/>
    <property type="evidence" value="ECO:0007669"/>
    <property type="project" value="UniProtKB-EC"/>
</dbReference>
<proteinExistence type="predicted"/>
<evidence type="ECO:0000313" key="2">
    <source>
        <dbReference type="EMBL" id="OOM79629.1"/>
    </source>
</evidence>
<evidence type="ECO:0000313" key="3">
    <source>
        <dbReference type="Proteomes" id="UP000190890"/>
    </source>
</evidence>
<dbReference type="SUPFAM" id="SSF53807">
    <property type="entry name" value="Helical backbone' metal receptor"/>
    <property type="match status" value="1"/>
</dbReference>
<organism evidence="2 3">
    <name type="scientific">Clostridium puniceum</name>
    <dbReference type="NCBI Taxonomy" id="29367"/>
    <lineage>
        <taxon>Bacteria</taxon>
        <taxon>Bacillati</taxon>
        <taxon>Bacillota</taxon>
        <taxon>Clostridia</taxon>
        <taxon>Eubacteriales</taxon>
        <taxon>Clostridiaceae</taxon>
        <taxon>Clostridium</taxon>
    </lineage>
</organism>
<dbReference type="PANTHER" id="PTHR33712">
    <property type="entry name" value="LIGHT-INDEPENDENT PROTOCHLOROPHYLLIDE REDUCTASE SUBUNIT B"/>
    <property type="match status" value="1"/>
</dbReference>
<evidence type="ECO:0000259" key="1">
    <source>
        <dbReference type="Pfam" id="PF00148"/>
    </source>
</evidence>
<keyword evidence="2" id="KW-0560">Oxidoreductase</keyword>
<dbReference type="CDD" id="cd01971">
    <property type="entry name" value="Nitrogenase_VnfN_like"/>
    <property type="match status" value="1"/>
</dbReference>
<dbReference type="Gene3D" id="3.40.50.1980">
    <property type="entry name" value="Nitrogenase molybdenum iron protein domain"/>
    <property type="match status" value="3"/>
</dbReference>
<dbReference type="STRING" id="29367.CLPUN_15770"/>
<dbReference type="Proteomes" id="UP000190890">
    <property type="component" value="Unassembled WGS sequence"/>
</dbReference>
<dbReference type="InterPro" id="IPR000510">
    <property type="entry name" value="Nase/OxRdtase_comp1"/>
</dbReference>
<reference evidence="2 3" key="1">
    <citation type="submission" date="2016-05" db="EMBL/GenBank/DDBJ databases">
        <title>Microbial solvent formation.</title>
        <authorList>
            <person name="Poehlein A."/>
            <person name="Montoya Solano J.D."/>
            <person name="Flitsch S."/>
            <person name="Krabben P."/>
            <person name="Duerre P."/>
            <person name="Daniel R."/>
        </authorList>
    </citation>
    <scope>NUCLEOTIDE SEQUENCE [LARGE SCALE GENOMIC DNA]</scope>
    <source>
        <strain evidence="2 3">DSM 2619</strain>
    </source>
</reference>
<dbReference type="OrthoDB" id="9802175at2"/>
<dbReference type="EMBL" id="LZZM01000099">
    <property type="protein sequence ID" value="OOM79629.1"/>
    <property type="molecule type" value="Genomic_DNA"/>
</dbReference>